<dbReference type="AlphaFoldDB" id="A0A4R4J6R8"/>
<gene>
    <name evidence="1" type="ORF">C5467_17485</name>
</gene>
<protein>
    <submittedName>
        <fullName evidence="1">Uncharacterized protein</fullName>
    </submittedName>
</protein>
<organism evidence="1 2">
    <name type="scientific">Photorhabdus khanii subsp. guanajuatensis</name>
    <dbReference type="NCBI Taxonomy" id="2100166"/>
    <lineage>
        <taxon>Bacteria</taxon>
        <taxon>Pseudomonadati</taxon>
        <taxon>Pseudomonadota</taxon>
        <taxon>Gammaproteobacteria</taxon>
        <taxon>Enterobacterales</taxon>
        <taxon>Morganellaceae</taxon>
        <taxon>Photorhabdus</taxon>
    </lineage>
</organism>
<name>A0A4R4J6R8_9GAMM</name>
<reference evidence="1 2" key="1">
    <citation type="journal article" date="2019" name="Int. J. Syst. Evol. Microbiol.">
        <title>Photorhabdus khanii subsp. guanajuatensis subsp. nov., isolated from Heterorhabditis atacamensis, and Photorhabdus luminescens subsp. mexicana subsp. nov., isolated from Heterorhabditis mexicana entomopathogenic nematodes.</title>
        <authorList>
            <person name="Machado R.A.R."/>
            <person name="Bruno P."/>
            <person name="Arce C.C.M."/>
            <person name="Liechti N."/>
            <person name="Kohler A."/>
            <person name="Bernal J."/>
            <person name="Bruggmann R."/>
            <person name="Turlings T.C.J."/>
        </authorList>
    </citation>
    <scope>NUCLEOTIDE SEQUENCE [LARGE SCALE GENOMIC DNA]</scope>
    <source>
        <strain evidence="1 2">MEX20-17</strain>
    </source>
</reference>
<evidence type="ECO:0000313" key="1">
    <source>
        <dbReference type="EMBL" id="TDB49340.1"/>
    </source>
</evidence>
<dbReference type="Proteomes" id="UP000295598">
    <property type="component" value="Unassembled WGS sequence"/>
</dbReference>
<proteinExistence type="predicted"/>
<sequence>MPIERLNSHRIRKHRLATQIRKLTHIDSLAKFGQREKLKRMTFGSIKQFGTEMSQSKQPERVTP</sequence>
<comment type="caution">
    <text evidence="1">The sequence shown here is derived from an EMBL/GenBank/DDBJ whole genome shotgun (WGS) entry which is preliminary data.</text>
</comment>
<dbReference type="EMBL" id="PUJY01000034">
    <property type="protein sequence ID" value="TDB49340.1"/>
    <property type="molecule type" value="Genomic_DNA"/>
</dbReference>
<accession>A0A4R4J6R8</accession>
<evidence type="ECO:0000313" key="2">
    <source>
        <dbReference type="Proteomes" id="UP000295598"/>
    </source>
</evidence>